<dbReference type="EMBL" id="CP074371">
    <property type="protein sequence ID" value="QVI20255.1"/>
    <property type="molecule type" value="Genomic_DNA"/>
</dbReference>
<dbReference type="CDD" id="cd16390">
    <property type="entry name" value="ParB_N_Srx_like"/>
    <property type="match status" value="1"/>
</dbReference>
<dbReference type="Gene3D" id="3.90.1530.10">
    <property type="entry name" value="Conserved hypothetical protein from pyrococcus furiosus pfu- 392566-001, ParB domain"/>
    <property type="match status" value="1"/>
</dbReference>
<feature type="chain" id="PRO_5045148102" evidence="1">
    <location>
        <begin position="29"/>
        <end position="217"/>
    </location>
</feature>
<proteinExistence type="predicted"/>
<feature type="signal peptide" evidence="1">
    <location>
        <begin position="1"/>
        <end position="28"/>
    </location>
</feature>
<keyword evidence="1" id="KW-0732">Signal</keyword>
<dbReference type="Proteomes" id="UP000683310">
    <property type="component" value="Chromosome"/>
</dbReference>
<evidence type="ECO:0000313" key="2">
    <source>
        <dbReference type="EMBL" id="QVI20255.1"/>
    </source>
</evidence>
<accession>A0ABX8CK06</accession>
<protein>
    <submittedName>
        <fullName evidence="2">ParB/Srx family N-terminal domain-containing protein</fullName>
    </submittedName>
</protein>
<organism evidence="2 3">
    <name type="scientific">Nocardia tengchongensis</name>
    <dbReference type="NCBI Taxonomy" id="2055889"/>
    <lineage>
        <taxon>Bacteria</taxon>
        <taxon>Bacillati</taxon>
        <taxon>Actinomycetota</taxon>
        <taxon>Actinomycetes</taxon>
        <taxon>Mycobacteriales</taxon>
        <taxon>Nocardiaceae</taxon>
        <taxon>Nocardia</taxon>
    </lineage>
</organism>
<dbReference type="SUPFAM" id="SSF110849">
    <property type="entry name" value="ParB/Sulfiredoxin"/>
    <property type="match status" value="1"/>
</dbReference>
<dbReference type="InterPro" id="IPR014956">
    <property type="entry name" value="ParBc_2"/>
</dbReference>
<evidence type="ECO:0000256" key="1">
    <source>
        <dbReference type="SAM" id="SignalP"/>
    </source>
</evidence>
<name>A0ABX8CK06_9NOCA</name>
<reference evidence="2 3" key="1">
    <citation type="submission" date="2021-04" db="EMBL/GenBank/DDBJ databases">
        <title>Nocardia tengchongensis.</title>
        <authorList>
            <person name="Zhuang k."/>
            <person name="Ran Y."/>
            <person name="Li W."/>
        </authorList>
    </citation>
    <scope>NUCLEOTIDE SEQUENCE [LARGE SCALE GENOMIC DNA]</scope>
    <source>
        <strain evidence="2 3">CFH S0057</strain>
    </source>
</reference>
<gene>
    <name evidence="2" type="ORF">KHQ06_29255</name>
</gene>
<dbReference type="InterPro" id="IPR036086">
    <property type="entry name" value="ParB/Sulfiredoxin_sf"/>
</dbReference>
<dbReference type="Pfam" id="PF08857">
    <property type="entry name" value="ParBc_2"/>
    <property type="match status" value="1"/>
</dbReference>
<evidence type="ECO:0000313" key="3">
    <source>
        <dbReference type="Proteomes" id="UP000683310"/>
    </source>
</evidence>
<keyword evidence="3" id="KW-1185">Reference proteome</keyword>
<sequence length="217" mass="23046">MNHPVKRIIGSALAIAAIVAGSAGVAAADNDNGNFPCNPSGKDVAYCNAKVGDIVDVAIGDVAPTQPSVGYDEIDYKLGRYTLGKDAINKKFDDWCADSGLVAVASAQPNATLQDASTFTCQLAPGAETDASRNDMKTVVVGPHGKLYMADGHHALTSFWETADGGPGMHIRLKVVGNLSNLNPSGFWDTMVQKNWAWLYDNNDQPIKPRQLPSTSR</sequence>